<keyword evidence="3" id="KW-1185">Reference proteome</keyword>
<evidence type="ECO:0008006" key="4">
    <source>
        <dbReference type="Google" id="ProtNLM"/>
    </source>
</evidence>
<name>A0ABW3HDU1_9SPHN</name>
<evidence type="ECO:0000256" key="1">
    <source>
        <dbReference type="SAM" id="MobiDB-lite"/>
    </source>
</evidence>
<dbReference type="Proteomes" id="UP001596977">
    <property type="component" value="Unassembled WGS sequence"/>
</dbReference>
<organism evidence="2 3">
    <name type="scientific">Sphingomonas canadensis</name>
    <dbReference type="NCBI Taxonomy" id="1219257"/>
    <lineage>
        <taxon>Bacteria</taxon>
        <taxon>Pseudomonadati</taxon>
        <taxon>Pseudomonadota</taxon>
        <taxon>Alphaproteobacteria</taxon>
        <taxon>Sphingomonadales</taxon>
        <taxon>Sphingomonadaceae</taxon>
        <taxon>Sphingomonas</taxon>
    </lineage>
</organism>
<comment type="caution">
    <text evidence="2">The sequence shown here is derived from an EMBL/GenBank/DDBJ whole genome shotgun (WGS) entry which is preliminary data.</text>
</comment>
<gene>
    <name evidence="2" type="ORF">ACFQ1E_15030</name>
</gene>
<protein>
    <recommendedName>
        <fullName evidence="4">Lipoprotein</fullName>
    </recommendedName>
</protein>
<feature type="region of interest" description="Disordered" evidence="1">
    <location>
        <begin position="118"/>
        <end position="157"/>
    </location>
</feature>
<evidence type="ECO:0000313" key="3">
    <source>
        <dbReference type="Proteomes" id="UP001596977"/>
    </source>
</evidence>
<feature type="compositionally biased region" description="Basic residues" evidence="1">
    <location>
        <begin position="134"/>
        <end position="146"/>
    </location>
</feature>
<accession>A0ABW3HDU1</accession>
<dbReference type="RefSeq" id="WP_264945515.1">
    <property type="nucleotide sequence ID" value="NZ_JAPDRA010000008.1"/>
</dbReference>
<reference evidence="3" key="1">
    <citation type="journal article" date="2019" name="Int. J. Syst. Evol. Microbiol.">
        <title>The Global Catalogue of Microorganisms (GCM) 10K type strain sequencing project: providing services to taxonomists for standard genome sequencing and annotation.</title>
        <authorList>
            <consortium name="The Broad Institute Genomics Platform"/>
            <consortium name="The Broad Institute Genome Sequencing Center for Infectious Disease"/>
            <person name="Wu L."/>
            <person name="Ma J."/>
        </authorList>
    </citation>
    <scope>NUCLEOTIDE SEQUENCE [LARGE SCALE GENOMIC DNA]</scope>
    <source>
        <strain evidence="3">CCUG 62982</strain>
    </source>
</reference>
<sequence length="219" mass="24116">MKRFVLLAAAAASLAGCNPDTPANNITVTPTPTSTPAPTPWLTQEPLCSGTITRAEWLVCDNKGLRELHRRLAAQWESGRQAASPDRMEVLENQLYALLTERDLCQDAPCVDRAYRRYLDSPPPQAKPPVAGKPKPRPKPRPRPRGHGGNWDGGPWRDGLQNCTRDIGWDQAQTLAQRCQAVTNGSRSVCSPQRSCASLENLIDKGCRTSRRPPGFCPR</sequence>
<dbReference type="PROSITE" id="PS51257">
    <property type="entry name" value="PROKAR_LIPOPROTEIN"/>
    <property type="match status" value="1"/>
</dbReference>
<evidence type="ECO:0000313" key="2">
    <source>
        <dbReference type="EMBL" id="MFD0947662.1"/>
    </source>
</evidence>
<dbReference type="EMBL" id="JBHTJG010000008">
    <property type="protein sequence ID" value="MFD0947662.1"/>
    <property type="molecule type" value="Genomic_DNA"/>
</dbReference>
<proteinExistence type="predicted"/>